<protein>
    <recommendedName>
        <fullName evidence="6">Replication factor A protein 3</fullName>
    </recommendedName>
</protein>
<comment type="subcellular location">
    <subcellularLocation>
        <location evidence="1">Nucleus</location>
    </subcellularLocation>
</comment>
<organism evidence="4 5">
    <name type="scientific">Tritrichomonas musculus</name>
    <dbReference type="NCBI Taxonomy" id="1915356"/>
    <lineage>
        <taxon>Eukaryota</taxon>
        <taxon>Metamonada</taxon>
        <taxon>Parabasalia</taxon>
        <taxon>Tritrichomonadida</taxon>
        <taxon>Tritrichomonadidae</taxon>
        <taxon>Tritrichomonas</taxon>
    </lineage>
</organism>
<comment type="similarity">
    <text evidence="2">Belongs to the replication factor A protein 3 family.</text>
</comment>
<proteinExistence type="inferred from homology"/>
<dbReference type="Pfam" id="PF08661">
    <property type="entry name" value="Rep_fac-A_3"/>
    <property type="match status" value="1"/>
</dbReference>
<gene>
    <name evidence="4" type="ORF">M9Y10_022310</name>
</gene>
<evidence type="ECO:0000256" key="2">
    <source>
        <dbReference type="ARBA" id="ARBA00009761"/>
    </source>
</evidence>
<keyword evidence="3" id="KW-0539">Nucleus</keyword>
<evidence type="ECO:0008006" key="6">
    <source>
        <dbReference type="Google" id="ProtNLM"/>
    </source>
</evidence>
<evidence type="ECO:0000313" key="4">
    <source>
        <dbReference type="EMBL" id="KAK8893881.1"/>
    </source>
</evidence>
<comment type="caution">
    <text evidence="4">The sequence shown here is derived from an EMBL/GenBank/DDBJ whole genome shotgun (WGS) entry which is preliminary data.</text>
</comment>
<dbReference type="EMBL" id="JAPFFF010000003">
    <property type="protein sequence ID" value="KAK8893881.1"/>
    <property type="molecule type" value="Genomic_DNA"/>
</dbReference>
<name>A0ABR2KSW1_9EUKA</name>
<reference evidence="4 5" key="1">
    <citation type="submission" date="2024-04" db="EMBL/GenBank/DDBJ databases">
        <title>Tritrichomonas musculus Genome.</title>
        <authorList>
            <person name="Alves-Ferreira E."/>
            <person name="Grigg M."/>
            <person name="Lorenzi H."/>
            <person name="Galac M."/>
        </authorList>
    </citation>
    <scope>NUCLEOTIDE SEQUENCE [LARGE SCALE GENOMIC DNA]</scope>
    <source>
        <strain evidence="4 5">EAF2021</strain>
    </source>
</reference>
<evidence type="ECO:0000256" key="3">
    <source>
        <dbReference type="ARBA" id="ARBA00023242"/>
    </source>
</evidence>
<dbReference type="InterPro" id="IPR012340">
    <property type="entry name" value="NA-bd_OB-fold"/>
</dbReference>
<evidence type="ECO:0000256" key="1">
    <source>
        <dbReference type="ARBA" id="ARBA00004123"/>
    </source>
</evidence>
<dbReference type="SUPFAM" id="SSF50249">
    <property type="entry name" value="Nucleic acid-binding proteins"/>
    <property type="match status" value="1"/>
</dbReference>
<keyword evidence="5" id="KW-1185">Reference proteome</keyword>
<evidence type="ECO:0000313" key="5">
    <source>
        <dbReference type="Proteomes" id="UP001470230"/>
    </source>
</evidence>
<dbReference type="Gene3D" id="2.40.50.140">
    <property type="entry name" value="Nucleic acid-binding proteins"/>
    <property type="match status" value="1"/>
</dbReference>
<dbReference type="InterPro" id="IPR013970">
    <property type="entry name" value="Rfa2"/>
</dbReference>
<sequence length="111" mass="12571">MSSQTAFRVNFETLSSHIHERVRIVGTVIDDSSDPVGIQTTDQQKISVYLSSDSTLSPDRFKSSKWIEVTGIVRDDKTIQEEFTVSLPGEVDNDAWNQMAVLIDKHRDIFI</sequence>
<accession>A0ABR2KSW1</accession>
<dbReference type="Proteomes" id="UP001470230">
    <property type="component" value="Unassembled WGS sequence"/>
</dbReference>